<dbReference type="InterPro" id="IPR020845">
    <property type="entry name" value="AMP-binding_CS"/>
</dbReference>
<evidence type="ECO:0000259" key="2">
    <source>
        <dbReference type="Pfam" id="PF00501"/>
    </source>
</evidence>
<organism evidence="4 5">
    <name type="scientific">Actinomadura meridiana</name>
    <dbReference type="NCBI Taxonomy" id="559626"/>
    <lineage>
        <taxon>Bacteria</taxon>
        <taxon>Bacillati</taxon>
        <taxon>Actinomycetota</taxon>
        <taxon>Actinomycetes</taxon>
        <taxon>Streptosporangiales</taxon>
        <taxon>Thermomonosporaceae</taxon>
        <taxon>Actinomadura</taxon>
    </lineage>
</organism>
<sequence>MNLHELLAESARRHPDAVAVHDASGPTTYRELDALAGRYAAALRHRGVEPGDRVVIWAGKTVHTIAVMQAALQIGAVYVPVAAANPPARVRLIVRDSTPRLVVMGPDVMGGDVAGGNHDAPWDGPRPTTFTELYDAGADPPEPHPTGPDDPAYILYTSGSTGEPKGVCLSSRNALAFVEWAAGELEIGPDDRLSNHAPFNFDLSVFDIYAAFVGGASVHLVPDDMSYAPERLVGFLRERRITVWYSVPSALSLMLRQGGLLDGPPPPDLRACVFAGEAFAVHHVQALRKAWPQVRLLNWYGPTETNVCTSYEVTEADLARTDPLPIGRECSGDTITLDPDGESLTDGTPLNDTGEVVVTGPTVMLGYWGQEPHSGPYRTGDLARRDEHGDLHYLGRRDGMVKLRGHRVELGEVEAALAAMDSVAEAAVVVAGSGTRARLHAFVVPAGGPAPSLLAVKRHCAERLPAYMTVDRVRSVAELPRTPNGKLDRARLRAVVEGDGPR</sequence>
<evidence type="ECO:0000259" key="3">
    <source>
        <dbReference type="Pfam" id="PF13193"/>
    </source>
</evidence>
<dbReference type="InterPro" id="IPR045851">
    <property type="entry name" value="AMP-bd_C_sf"/>
</dbReference>
<dbReference type="Gene3D" id="3.40.50.12780">
    <property type="entry name" value="N-terminal domain of ligase-like"/>
    <property type="match status" value="1"/>
</dbReference>
<evidence type="ECO:0000313" key="4">
    <source>
        <dbReference type="EMBL" id="GAA4224451.1"/>
    </source>
</evidence>
<gene>
    <name evidence="4" type="ORF">GCM10022254_03910</name>
</gene>
<dbReference type="Pfam" id="PF00501">
    <property type="entry name" value="AMP-binding"/>
    <property type="match status" value="1"/>
</dbReference>
<dbReference type="GO" id="GO:0016874">
    <property type="term" value="F:ligase activity"/>
    <property type="evidence" value="ECO:0007669"/>
    <property type="project" value="UniProtKB-KW"/>
</dbReference>
<dbReference type="RefSeq" id="WP_344888584.1">
    <property type="nucleotide sequence ID" value="NZ_BAABAS010000003.1"/>
</dbReference>
<feature type="domain" description="AMP-dependent synthetase/ligase" evidence="2">
    <location>
        <begin position="8"/>
        <end position="368"/>
    </location>
</feature>
<keyword evidence="4" id="KW-0436">Ligase</keyword>
<dbReference type="InterPro" id="IPR020459">
    <property type="entry name" value="AMP-binding"/>
</dbReference>
<dbReference type="InterPro" id="IPR025110">
    <property type="entry name" value="AMP-bd_C"/>
</dbReference>
<dbReference type="InterPro" id="IPR042099">
    <property type="entry name" value="ANL_N_sf"/>
</dbReference>
<dbReference type="Proteomes" id="UP001501710">
    <property type="component" value="Unassembled WGS sequence"/>
</dbReference>
<feature type="domain" description="AMP-binding enzyme C-terminal" evidence="3">
    <location>
        <begin position="412"/>
        <end position="486"/>
    </location>
</feature>
<dbReference type="InterPro" id="IPR010071">
    <property type="entry name" value="AA_adenyl_dom"/>
</dbReference>
<dbReference type="PANTHER" id="PTHR45527:SF1">
    <property type="entry name" value="FATTY ACID SYNTHASE"/>
    <property type="match status" value="1"/>
</dbReference>
<accession>A0ABP8BSX7</accession>
<dbReference type="Gene3D" id="3.30.300.30">
    <property type="match status" value="1"/>
</dbReference>
<protein>
    <submittedName>
        <fullName evidence="4">D-alanine--poly(Phosphoribitol) ligase</fullName>
    </submittedName>
</protein>
<dbReference type="EMBL" id="BAABAS010000003">
    <property type="protein sequence ID" value="GAA4224451.1"/>
    <property type="molecule type" value="Genomic_DNA"/>
</dbReference>
<evidence type="ECO:0000256" key="1">
    <source>
        <dbReference type="SAM" id="MobiDB-lite"/>
    </source>
</evidence>
<name>A0ABP8BSX7_9ACTN</name>
<dbReference type="Pfam" id="PF13193">
    <property type="entry name" value="AMP-binding_C"/>
    <property type="match status" value="1"/>
</dbReference>
<proteinExistence type="predicted"/>
<feature type="region of interest" description="Disordered" evidence="1">
    <location>
        <begin position="330"/>
        <end position="354"/>
    </location>
</feature>
<comment type="caution">
    <text evidence="4">The sequence shown here is derived from an EMBL/GenBank/DDBJ whole genome shotgun (WGS) entry which is preliminary data.</text>
</comment>
<dbReference type="SUPFAM" id="SSF56801">
    <property type="entry name" value="Acetyl-CoA synthetase-like"/>
    <property type="match status" value="1"/>
</dbReference>
<dbReference type="NCBIfam" id="TIGR01733">
    <property type="entry name" value="AA-adenyl-dom"/>
    <property type="match status" value="1"/>
</dbReference>
<keyword evidence="5" id="KW-1185">Reference proteome</keyword>
<evidence type="ECO:0000313" key="5">
    <source>
        <dbReference type="Proteomes" id="UP001501710"/>
    </source>
</evidence>
<dbReference type="InterPro" id="IPR000873">
    <property type="entry name" value="AMP-dep_synth/lig_dom"/>
</dbReference>
<dbReference type="PRINTS" id="PR00154">
    <property type="entry name" value="AMPBINDING"/>
</dbReference>
<dbReference type="PANTHER" id="PTHR45527">
    <property type="entry name" value="NONRIBOSOMAL PEPTIDE SYNTHETASE"/>
    <property type="match status" value="1"/>
</dbReference>
<reference evidence="5" key="1">
    <citation type="journal article" date="2019" name="Int. J. Syst. Evol. Microbiol.">
        <title>The Global Catalogue of Microorganisms (GCM) 10K type strain sequencing project: providing services to taxonomists for standard genome sequencing and annotation.</title>
        <authorList>
            <consortium name="The Broad Institute Genomics Platform"/>
            <consortium name="The Broad Institute Genome Sequencing Center for Infectious Disease"/>
            <person name="Wu L."/>
            <person name="Ma J."/>
        </authorList>
    </citation>
    <scope>NUCLEOTIDE SEQUENCE [LARGE SCALE GENOMIC DNA]</scope>
    <source>
        <strain evidence="5">JCM 17440</strain>
    </source>
</reference>
<dbReference type="PROSITE" id="PS00455">
    <property type="entry name" value="AMP_BINDING"/>
    <property type="match status" value="1"/>
</dbReference>